<dbReference type="EMBL" id="LT670849">
    <property type="protein sequence ID" value="SHN82967.1"/>
    <property type="molecule type" value="Genomic_DNA"/>
</dbReference>
<protein>
    <recommendedName>
        <fullName evidence="2">ChrR-like cupin domain-containing protein</fullName>
    </recommendedName>
</protein>
<dbReference type="InterPro" id="IPR011051">
    <property type="entry name" value="RmlC_Cupin_sf"/>
</dbReference>
<dbReference type="Gene3D" id="2.60.120.10">
    <property type="entry name" value="Jelly Rolls"/>
    <property type="match status" value="1"/>
</dbReference>
<dbReference type="Proteomes" id="UP000184096">
    <property type="component" value="Chromosome I"/>
</dbReference>
<gene>
    <name evidence="3" type="ORF">SAMN05444170_5348</name>
</gene>
<keyword evidence="1" id="KW-0732">Signal</keyword>
<organism evidence="3 4">
    <name type="scientific">Bradyrhizobium erythrophlei</name>
    <dbReference type="NCBI Taxonomy" id="1437360"/>
    <lineage>
        <taxon>Bacteria</taxon>
        <taxon>Pseudomonadati</taxon>
        <taxon>Pseudomonadota</taxon>
        <taxon>Alphaproteobacteria</taxon>
        <taxon>Hyphomicrobiales</taxon>
        <taxon>Nitrobacteraceae</taxon>
        <taxon>Bradyrhizobium</taxon>
    </lineage>
</organism>
<evidence type="ECO:0000256" key="1">
    <source>
        <dbReference type="SAM" id="SignalP"/>
    </source>
</evidence>
<evidence type="ECO:0000313" key="4">
    <source>
        <dbReference type="Proteomes" id="UP000184096"/>
    </source>
</evidence>
<dbReference type="CDD" id="cd06989">
    <property type="entry name" value="cupin_DRT102"/>
    <property type="match status" value="1"/>
</dbReference>
<dbReference type="InterPro" id="IPR014710">
    <property type="entry name" value="RmlC-like_jellyroll"/>
</dbReference>
<sequence>MKANIVPVAGCILLALAVCGSPARAEPLAATRLAVDDVKWEGDPAGVRRAYLVGDEKKPGMYAYRVRFPANHKVQPHFHPDERIVTVLSGTLYVGFGEVFDESAMKALPTGSIWTEPVRQPHFVFAKDGEVVFQVVGGNGPSGVTRIEPK</sequence>
<feature type="signal peptide" evidence="1">
    <location>
        <begin position="1"/>
        <end position="25"/>
    </location>
</feature>
<dbReference type="AlphaFoldDB" id="A0A1M7UJA0"/>
<proteinExistence type="predicted"/>
<evidence type="ECO:0000313" key="3">
    <source>
        <dbReference type="EMBL" id="SHN82967.1"/>
    </source>
</evidence>
<dbReference type="SUPFAM" id="SSF51182">
    <property type="entry name" value="RmlC-like cupins"/>
    <property type="match status" value="1"/>
</dbReference>
<feature type="chain" id="PRO_5012025893" description="ChrR-like cupin domain-containing protein" evidence="1">
    <location>
        <begin position="26"/>
        <end position="150"/>
    </location>
</feature>
<reference evidence="4" key="1">
    <citation type="submission" date="2016-11" db="EMBL/GenBank/DDBJ databases">
        <authorList>
            <person name="Varghese N."/>
            <person name="Submissions S."/>
        </authorList>
    </citation>
    <scope>NUCLEOTIDE SEQUENCE [LARGE SCALE GENOMIC DNA]</scope>
    <source>
        <strain evidence="4">GAS401</strain>
    </source>
</reference>
<dbReference type="Pfam" id="PF12973">
    <property type="entry name" value="Cupin_7"/>
    <property type="match status" value="1"/>
</dbReference>
<dbReference type="InterPro" id="IPR025979">
    <property type="entry name" value="ChrR-like_cupin_dom"/>
</dbReference>
<feature type="domain" description="ChrR-like cupin" evidence="2">
    <location>
        <begin position="33"/>
        <end position="105"/>
    </location>
</feature>
<name>A0A1M7UJA0_9BRAD</name>
<evidence type="ECO:0000259" key="2">
    <source>
        <dbReference type="Pfam" id="PF12973"/>
    </source>
</evidence>
<keyword evidence="4" id="KW-1185">Reference proteome</keyword>
<accession>A0A1M7UJA0</accession>